<dbReference type="SUPFAM" id="SSF69279">
    <property type="entry name" value="Phage tail proteins"/>
    <property type="match status" value="2"/>
</dbReference>
<gene>
    <name evidence="3" type="ORF">NOV72_01804</name>
</gene>
<feature type="domain" description="Gp5/Type VI secretion system Vgr protein OB-fold" evidence="2">
    <location>
        <begin position="420"/>
        <end position="481"/>
    </location>
</feature>
<dbReference type="RefSeq" id="WP_106854252.1">
    <property type="nucleotide sequence ID" value="NZ_OGTP01000004.1"/>
</dbReference>
<sequence length="925" mass="98346">MMEMLSSQVLANRRFDFSTTASKSTGGGYAFQVVEMEGFEALSQPFRFTLTLVSDDASVDFDAMLAHPATFTIYGPEGGTSTPYHGILAEFEQMHHADNYVFYRAVLVPRVWSLSLSRISEVYLEEQSIGDTLKTVLKNGGLTTKDFEFKLTGTYRTRSFVCQFEETYLEFLSRWMEHEGMYFCFDHASGQDKLIVVDNTLMLDKTGTGETAEAKLLPLVYRPDDRMNTGVAHDAVRSFMLRARPLPKEVLLQDFNHRKAAVALKAKATVSEQGRGQVMIYGENFRDETEGSRYATLRAQEIFCAGRVYSGEGTAVGLRAGSFMKLAGHYRADFNAEYLLTEIHHRGSQAGALLSGARTSAGDGGAGGETTYSNSFRAIASDVQFRAERVTPKPRIPGTMTATIDAESDDPTYADLDEFGQYKVQLPFDLTDKSANKGSARVRMASPYAGSGYGMDFPLLKGAEVLLSFTDGDPDQPVITNAVPNSANKSVVTSENAAENLIHTAGDNIVSIDDTRGKQSITLESPYEESKMTVGYSAASSGFFVKTKGSSQSMTAGVDNSLTVGAKNDISLSVNNSLAAGISSDYTIGLATSFAASAEVSWKLSQSVELDDGPESVCLNENVTQKANEKVKLQGGQGDTITALIAGTKKRVRAAVIASLAANGAIAASVATAMLKTNGDGETEYGGDRNRDAALVDSLGSAAVGVLVQAVVQSYARGIAETLEKTTNTHASTMEMDRNGIVMKVSKPSAATTTPVVNVMGFAVEVDAVASDTSVSQIKHTWAGTASGELAMKEASTALSFAKTAGGEGGMVTLSATGAKIESKQAVETVSDKASVKVEPAQVTLSTDPAKKVSVTVSEDSINAVAKDASLLVSSDKIRMAMSDGTSGLGFKSDQAVFVFQNQSGLKCTPAGVKLYAGGKPVQLG</sequence>
<dbReference type="Pfam" id="PF05954">
    <property type="entry name" value="Phage_GPD"/>
    <property type="match status" value="1"/>
</dbReference>
<dbReference type="SUPFAM" id="SSF69349">
    <property type="entry name" value="Phage fibre proteins"/>
    <property type="match status" value="1"/>
</dbReference>
<accession>A0A2U3I363</accession>
<dbReference type="Gene3D" id="2.30.110.50">
    <property type="match status" value="1"/>
</dbReference>
<dbReference type="InterPro" id="IPR006531">
    <property type="entry name" value="Gp5/Vgr_OB"/>
</dbReference>
<keyword evidence="4" id="KW-1185">Reference proteome</keyword>
<dbReference type="Gene3D" id="3.55.50.10">
    <property type="entry name" value="Baseplate protein-like domains"/>
    <property type="match status" value="1"/>
</dbReference>
<evidence type="ECO:0000259" key="2">
    <source>
        <dbReference type="Pfam" id="PF04717"/>
    </source>
</evidence>
<dbReference type="NCBIfam" id="TIGR01646">
    <property type="entry name" value="vgr_GE"/>
    <property type="match status" value="1"/>
</dbReference>
<dbReference type="SUPFAM" id="SSF69255">
    <property type="entry name" value="gp5 N-terminal domain-like"/>
    <property type="match status" value="1"/>
</dbReference>
<dbReference type="NCBIfam" id="TIGR03361">
    <property type="entry name" value="VI_Rhs_Vgr"/>
    <property type="match status" value="1"/>
</dbReference>
<name>A0A2U3I363_9BURK</name>
<dbReference type="OrthoDB" id="8590234at2"/>
<dbReference type="InterPro" id="IPR006533">
    <property type="entry name" value="T6SS_Vgr_RhsGE"/>
</dbReference>
<dbReference type="EMBL" id="OGTP01000004">
    <property type="protein sequence ID" value="SPB14562.1"/>
    <property type="molecule type" value="Genomic_DNA"/>
</dbReference>
<evidence type="ECO:0000256" key="1">
    <source>
        <dbReference type="ARBA" id="ARBA00005558"/>
    </source>
</evidence>
<dbReference type="Gene3D" id="2.40.50.230">
    <property type="entry name" value="Gp5 N-terminal domain"/>
    <property type="match status" value="1"/>
</dbReference>
<evidence type="ECO:0000313" key="4">
    <source>
        <dbReference type="Proteomes" id="UP000238169"/>
    </source>
</evidence>
<dbReference type="Gene3D" id="4.10.220.110">
    <property type="match status" value="1"/>
</dbReference>
<dbReference type="Pfam" id="PF04717">
    <property type="entry name" value="Phage_base_V"/>
    <property type="match status" value="1"/>
</dbReference>
<dbReference type="InterPro" id="IPR037026">
    <property type="entry name" value="Vgr_OB-fold_dom_sf"/>
</dbReference>
<proteinExistence type="inferred from homology"/>
<dbReference type="InterPro" id="IPR017847">
    <property type="entry name" value="T6SS_RhsGE_Vgr_subset"/>
</dbReference>
<dbReference type="Proteomes" id="UP000238169">
    <property type="component" value="Unassembled WGS sequence"/>
</dbReference>
<protein>
    <submittedName>
        <fullName evidence="3">VgrG-5</fullName>
    </submittedName>
</protein>
<reference evidence="4" key="1">
    <citation type="submission" date="2018-01" db="EMBL/GenBank/DDBJ databases">
        <authorList>
            <person name="Peeters C."/>
        </authorList>
    </citation>
    <scope>NUCLEOTIDE SEQUENCE [LARGE SCALE GENOMIC DNA]</scope>
</reference>
<evidence type="ECO:0000313" key="3">
    <source>
        <dbReference type="EMBL" id="SPB14562.1"/>
    </source>
</evidence>
<dbReference type="AlphaFoldDB" id="A0A2U3I363"/>
<comment type="similarity">
    <text evidence="1">Belongs to the VgrG protein family.</text>
</comment>
<organism evidence="3 4">
    <name type="scientific">Caballeronia novacaledonica</name>
    <dbReference type="NCBI Taxonomy" id="1544861"/>
    <lineage>
        <taxon>Bacteria</taxon>
        <taxon>Pseudomonadati</taxon>
        <taxon>Pseudomonadota</taxon>
        <taxon>Betaproteobacteria</taxon>
        <taxon>Burkholderiales</taxon>
        <taxon>Burkholderiaceae</taxon>
        <taxon>Caballeronia</taxon>
    </lineage>
</organism>